<name>A0ACB9LW59_BAUVA</name>
<evidence type="ECO:0000313" key="2">
    <source>
        <dbReference type="Proteomes" id="UP000828941"/>
    </source>
</evidence>
<sequence length="474" mass="53055">MDMKGWKHLGVVKTIYEDCEFSSASSPSPTPSLSLSPNSCSPSTPLNSRIRAWALATGRETDVLIRVQGTCFRLHKDRLTETSSYLKRHLAQVSDFTLSPPLNINADTFAAVADFCYSRNVHITPTNLAALLTAAELLGMTKAIDQEDANLGQITETYFRQVISINPENTSMVLRSSLALLPDVETTASLVSRCMEALISANGGSNMDGTSCFDEVVGLHPEDFQLVAESMSRRLRNHDVLYRIVYLYLTENKFGKLTEEQRKQICNCIDCTKLSPHALIDCVQNPTMPLRFIVRAMLVEQLNTRHSIVSAATDAQHVSSSRERHRSRESRSRSITTLGEHLHRDAAFRQAAQLKAAMDSTSCRIQSLERELCAMKKLLLDRQGEEAEEQKINYNSSVLHSERSASFHYVGRGGNGKIERGERGSVSSSNLRFDSRREECHPCDADTELNTPRISKTFRQRFMNGLKNAFRVSN</sequence>
<gene>
    <name evidence="1" type="ORF">L6164_027915</name>
</gene>
<comment type="caution">
    <text evidence="1">The sequence shown here is derived from an EMBL/GenBank/DDBJ whole genome shotgun (WGS) entry which is preliminary data.</text>
</comment>
<proteinExistence type="predicted"/>
<reference evidence="1 2" key="1">
    <citation type="journal article" date="2022" name="DNA Res.">
        <title>Chromosomal-level genome assembly of the orchid tree Bauhinia variegata (Leguminosae; Cercidoideae) supports the allotetraploid origin hypothesis of Bauhinia.</title>
        <authorList>
            <person name="Zhong Y."/>
            <person name="Chen Y."/>
            <person name="Zheng D."/>
            <person name="Pang J."/>
            <person name="Liu Y."/>
            <person name="Luo S."/>
            <person name="Meng S."/>
            <person name="Qian L."/>
            <person name="Wei D."/>
            <person name="Dai S."/>
            <person name="Zhou R."/>
        </authorList>
    </citation>
    <scope>NUCLEOTIDE SEQUENCE [LARGE SCALE GENOMIC DNA]</scope>
    <source>
        <strain evidence="1">BV-YZ2020</strain>
    </source>
</reference>
<protein>
    <submittedName>
        <fullName evidence="1">Uncharacterized protein</fullName>
    </submittedName>
</protein>
<dbReference type="Proteomes" id="UP000828941">
    <property type="component" value="Chromosome 11"/>
</dbReference>
<organism evidence="1 2">
    <name type="scientific">Bauhinia variegata</name>
    <name type="common">Purple orchid tree</name>
    <name type="synonym">Phanera variegata</name>
    <dbReference type="NCBI Taxonomy" id="167791"/>
    <lineage>
        <taxon>Eukaryota</taxon>
        <taxon>Viridiplantae</taxon>
        <taxon>Streptophyta</taxon>
        <taxon>Embryophyta</taxon>
        <taxon>Tracheophyta</taxon>
        <taxon>Spermatophyta</taxon>
        <taxon>Magnoliopsida</taxon>
        <taxon>eudicotyledons</taxon>
        <taxon>Gunneridae</taxon>
        <taxon>Pentapetalae</taxon>
        <taxon>rosids</taxon>
        <taxon>fabids</taxon>
        <taxon>Fabales</taxon>
        <taxon>Fabaceae</taxon>
        <taxon>Cercidoideae</taxon>
        <taxon>Cercideae</taxon>
        <taxon>Bauhiniinae</taxon>
        <taxon>Bauhinia</taxon>
    </lineage>
</organism>
<dbReference type="EMBL" id="CM039436">
    <property type="protein sequence ID" value="KAI4315068.1"/>
    <property type="molecule type" value="Genomic_DNA"/>
</dbReference>
<evidence type="ECO:0000313" key="1">
    <source>
        <dbReference type="EMBL" id="KAI4315068.1"/>
    </source>
</evidence>
<accession>A0ACB9LW59</accession>
<keyword evidence="2" id="KW-1185">Reference proteome</keyword>